<dbReference type="GO" id="GO:0016020">
    <property type="term" value="C:membrane"/>
    <property type="evidence" value="ECO:0007669"/>
    <property type="project" value="TreeGrafter"/>
</dbReference>
<dbReference type="OrthoDB" id="9785408at2"/>
<dbReference type="InterPro" id="IPR000073">
    <property type="entry name" value="AB_hydrolase_1"/>
</dbReference>
<proteinExistence type="predicted"/>
<evidence type="ECO:0000256" key="1">
    <source>
        <dbReference type="ARBA" id="ARBA00022801"/>
    </source>
</evidence>
<dbReference type="PRINTS" id="PR00111">
    <property type="entry name" value="ABHYDROLASE"/>
</dbReference>
<feature type="domain" description="AB hydrolase-1" evidence="2">
    <location>
        <begin position="21"/>
        <end position="243"/>
    </location>
</feature>
<accession>A0A250IKE1</accession>
<protein>
    <recommendedName>
        <fullName evidence="2">AB hydrolase-1 domain-containing protein</fullName>
    </recommendedName>
</protein>
<dbReference type="SUPFAM" id="SSF53474">
    <property type="entry name" value="alpha/beta-Hydrolases"/>
    <property type="match status" value="1"/>
</dbReference>
<evidence type="ECO:0000313" key="3">
    <source>
        <dbReference type="EMBL" id="ATB31713.1"/>
    </source>
</evidence>
<dbReference type="PANTHER" id="PTHR43798">
    <property type="entry name" value="MONOACYLGLYCEROL LIPASE"/>
    <property type="match status" value="1"/>
</dbReference>
<dbReference type="EMBL" id="CP022163">
    <property type="protein sequence ID" value="ATB31713.1"/>
    <property type="molecule type" value="Genomic_DNA"/>
</dbReference>
<dbReference type="Gene3D" id="3.40.50.1820">
    <property type="entry name" value="alpha/beta hydrolase"/>
    <property type="match status" value="1"/>
</dbReference>
<dbReference type="PANTHER" id="PTHR43798:SF31">
    <property type="entry name" value="AB HYDROLASE SUPERFAMILY PROTEIN YCLE"/>
    <property type="match status" value="1"/>
</dbReference>
<sequence length="266" mass="29919">MPTCETNRVTLFYEDTGSGSPIVFTHGHSMNHGQWAPQVDALSKRYRTVVWDVRGHGRSSLPEGPVDPEDFSRDLVGLLDALGIESATLCGLSMGGHISLQMAVRRPERVKGLILIGTPFTNSFNGFEKLTVPLNRLSVRLLPLKWTGRLTAELLSRINPANKRYVEEAFQSMPRDHFLRHWEGNLRMESRADLGKVDCPTLILHGDQDDLVRRQQAYLAVHIRGAEFHTIPNANHLTNLDNPSEVNAHIERFMERLSHRSNVSGS</sequence>
<evidence type="ECO:0000313" key="4">
    <source>
        <dbReference type="Proteomes" id="UP000217289"/>
    </source>
</evidence>
<dbReference type="Pfam" id="PF00561">
    <property type="entry name" value="Abhydrolase_1"/>
    <property type="match status" value="1"/>
</dbReference>
<dbReference type="InterPro" id="IPR050266">
    <property type="entry name" value="AB_hydrolase_sf"/>
</dbReference>
<name>A0A250IKE1_9BACT</name>
<keyword evidence="4" id="KW-1185">Reference proteome</keyword>
<dbReference type="InterPro" id="IPR029058">
    <property type="entry name" value="AB_hydrolase_fold"/>
</dbReference>
<organism evidence="3 4">
    <name type="scientific">Melittangium boletus DSM 14713</name>
    <dbReference type="NCBI Taxonomy" id="1294270"/>
    <lineage>
        <taxon>Bacteria</taxon>
        <taxon>Pseudomonadati</taxon>
        <taxon>Myxococcota</taxon>
        <taxon>Myxococcia</taxon>
        <taxon>Myxococcales</taxon>
        <taxon>Cystobacterineae</taxon>
        <taxon>Archangiaceae</taxon>
        <taxon>Melittangium</taxon>
    </lineage>
</organism>
<keyword evidence="1" id="KW-0378">Hydrolase</keyword>
<dbReference type="AlphaFoldDB" id="A0A250IKE1"/>
<reference evidence="3 4" key="1">
    <citation type="submission" date="2017-06" db="EMBL/GenBank/DDBJ databases">
        <authorList>
            <person name="Kim H.J."/>
            <person name="Triplett B.A."/>
        </authorList>
    </citation>
    <scope>NUCLEOTIDE SEQUENCE [LARGE SCALE GENOMIC DNA]</scope>
    <source>
        <strain evidence="3 4">DSM 14713</strain>
    </source>
</reference>
<dbReference type="RefSeq" id="WP_095980005.1">
    <property type="nucleotide sequence ID" value="NZ_CP022163.1"/>
</dbReference>
<dbReference type="KEGG" id="mbd:MEBOL_005176"/>
<dbReference type="GO" id="GO:0016787">
    <property type="term" value="F:hydrolase activity"/>
    <property type="evidence" value="ECO:0007669"/>
    <property type="project" value="UniProtKB-KW"/>
</dbReference>
<dbReference type="Proteomes" id="UP000217289">
    <property type="component" value="Chromosome"/>
</dbReference>
<gene>
    <name evidence="3" type="ORF">MEBOL_005176</name>
</gene>
<evidence type="ECO:0000259" key="2">
    <source>
        <dbReference type="Pfam" id="PF00561"/>
    </source>
</evidence>